<dbReference type="EMBL" id="MU853345">
    <property type="protein sequence ID" value="KAK4111587.1"/>
    <property type="molecule type" value="Genomic_DNA"/>
</dbReference>
<keyword evidence="2" id="KW-1185">Reference proteome</keyword>
<proteinExistence type="predicted"/>
<dbReference type="RefSeq" id="XP_064669157.1">
    <property type="nucleotide sequence ID" value="XM_064808620.1"/>
</dbReference>
<dbReference type="GeneID" id="89932743"/>
<dbReference type="AlphaFoldDB" id="A0AAN6TC06"/>
<protein>
    <submittedName>
        <fullName evidence="1">Uncharacterized protein</fullName>
    </submittedName>
</protein>
<organism evidence="1 2">
    <name type="scientific">Canariomyces notabilis</name>
    <dbReference type="NCBI Taxonomy" id="2074819"/>
    <lineage>
        <taxon>Eukaryota</taxon>
        <taxon>Fungi</taxon>
        <taxon>Dikarya</taxon>
        <taxon>Ascomycota</taxon>
        <taxon>Pezizomycotina</taxon>
        <taxon>Sordariomycetes</taxon>
        <taxon>Sordariomycetidae</taxon>
        <taxon>Sordariales</taxon>
        <taxon>Chaetomiaceae</taxon>
        <taxon>Canariomyces</taxon>
    </lineage>
</organism>
<comment type="caution">
    <text evidence="1">The sequence shown here is derived from an EMBL/GenBank/DDBJ whole genome shotgun (WGS) entry which is preliminary data.</text>
</comment>
<dbReference type="Proteomes" id="UP001302812">
    <property type="component" value="Unassembled WGS sequence"/>
</dbReference>
<reference evidence="1" key="2">
    <citation type="submission" date="2023-05" db="EMBL/GenBank/DDBJ databases">
        <authorList>
            <consortium name="Lawrence Berkeley National Laboratory"/>
            <person name="Steindorff A."/>
            <person name="Hensen N."/>
            <person name="Bonometti L."/>
            <person name="Westerberg I."/>
            <person name="Brannstrom I.O."/>
            <person name="Guillou S."/>
            <person name="Cros-Aarteil S."/>
            <person name="Calhoun S."/>
            <person name="Haridas S."/>
            <person name="Kuo A."/>
            <person name="Mondo S."/>
            <person name="Pangilinan J."/>
            <person name="Riley R."/>
            <person name="Labutti K."/>
            <person name="Andreopoulos B."/>
            <person name="Lipzen A."/>
            <person name="Chen C."/>
            <person name="Yanf M."/>
            <person name="Daum C."/>
            <person name="Ng V."/>
            <person name="Clum A."/>
            <person name="Ohm R."/>
            <person name="Martin F."/>
            <person name="Silar P."/>
            <person name="Natvig D."/>
            <person name="Lalanne C."/>
            <person name="Gautier V."/>
            <person name="Ament-Velasquez S.L."/>
            <person name="Kruys A."/>
            <person name="Hutchinson M.I."/>
            <person name="Powell A.J."/>
            <person name="Barry K."/>
            <person name="Miller A.N."/>
            <person name="Grigoriev I.V."/>
            <person name="Debuchy R."/>
            <person name="Gladieux P."/>
            <person name="Thoren M.H."/>
            <person name="Johannesson H."/>
        </authorList>
    </citation>
    <scope>NUCLEOTIDE SEQUENCE</scope>
    <source>
        <strain evidence="1">CBS 508.74</strain>
    </source>
</reference>
<name>A0AAN6TC06_9PEZI</name>
<evidence type="ECO:0000313" key="2">
    <source>
        <dbReference type="Proteomes" id="UP001302812"/>
    </source>
</evidence>
<sequence>MIPHLSSAQIHRCRLVHLHSEQAGIRPSGHLSHGYQCSVTYWYTSAILCVCLESQKAANRNDVGAVRYRRQTQSILCLLQVVMAECLLLYFDQHQLPFPGRRRARLCNRCKQLALARRVCHSKLPSSGVAKSPNDILLRLPLSPVYGIAGIELPGALGVTREAIQINPVHKLRPYR</sequence>
<accession>A0AAN6TC06</accession>
<reference evidence="1" key="1">
    <citation type="journal article" date="2023" name="Mol. Phylogenet. Evol.">
        <title>Genome-scale phylogeny and comparative genomics of the fungal order Sordariales.</title>
        <authorList>
            <person name="Hensen N."/>
            <person name="Bonometti L."/>
            <person name="Westerberg I."/>
            <person name="Brannstrom I.O."/>
            <person name="Guillou S."/>
            <person name="Cros-Aarteil S."/>
            <person name="Calhoun S."/>
            <person name="Haridas S."/>
            <person name="Kuo A."/>
            <person name="Mondo S."/>
            <person name="Pangilinan J."/>
            <person name="Riley R."/>
            <person name="LaButti K."/>
            <person name="Andreopoulos B."/>
            <person name="Lipzen A."/>
            <person name="Chen C."/>
            <person name="Yan M."/>
            <person name="Daum C."/>
            <person name="Ng V."/>
            <person name="Clum A."/>
            <person name="Steindorff A."/>
            <person name="Ohm R.A."/>
            <person name="Martin F."/>
            <person name="Silar P."/>
            <person name="Natvig D.O."/>
            <person name="Lalanne C."/>
            <person name="Gautier V."/>
            <person name="Ament-Velasquez S.L."/>
            <person name="Kruys A."/>
            <person name="Hutchinson M.I."/>
            <person name="Powell A.J."/>
            <person name="Barry K."/>
            <person name="Miller A.N."/>
            <person name="Grigoriev I.V."/>
            <person name="Debuchy R."/>
            <person name="Gladieux P."/>
            <person name="Hiltunen Thoren M."/>
            <person name="Johannesson H."/>
        </authorList>
    </citation>
    <scope>NUCLEOTIDE SEQUENCE</scope>
    <source>
        <strain evidence="1">CBS 508.74</strain>
    </source>
</reference>
<evidence type="ECO:0000313" key="1">
    <source>
        <dbReference type="EMBL" id="KAK4111587.1"/>
    </source>
</evidence>
<gene>
    <name evidence="1" type="ORF">N656DRAFT_141697</name>
</gene>